<dbReference type="InterPro" id="IPR027417">
    <property type="entry name" value="P-loop_NTPase"/>
</dbReference>
<evidence type="ECO:0000313" key="6">
    <source>
        <dbReference type="Proteomes" id="UP000177092"/>
    </source>
</evidence>
<dbReference type="PROSITE" id="PS00211">
    <property type="entry name" value="ABC_TRANSPORTER_1"/>
    <property type="match status" value="1"/>
</dbReference>
<evidence type="ECO:0000256" key="1">
    <source>
        <dbReference type="ARBA" id="ARBA00006216"/>
    </source>
</evidence>
<keyword evidence="2" id="KW-0547">Nucleotide-binding</keyword>
<dbReference type="InterPro" id="IPR017871">
    <property type="entry name" value="ABC_transporter-like_CS"/>
</dbReference>
<keyword evidence="3" id="KW-0067">ATP-binding</keyword>
<evidence type="ECO:0000256" key="2">
    <source>
        <dbReference type="ARBA" id="ARBA00022741"/>
    </source>
</evidence>
<dbReference type="STRING" id="1798384.A3D03_04835"/>
<dbReference type="Proteomes" id="UP000177092">
    <property type="component" value="Unassembled WGS sequence"/>
</dbReference>
<evidence type="ECO:0000256" key="3">
    <source>
        <dbReference type="ARBA" id="ARBA00022840"/>
    </source>
</evidence>
<dbReference type="Gene3D" id="3.40.50.300">
    <property type="entry name" value="P-loop containing nucleotide triphosphate hydrolases"/>
    <property type="match status" value="1"/>
</dbReference>
<comment type="similarity">
    <text evidence="1">Belongs to the ABC transporter superfamily. Ycf16 family.</text>
</comment>
<sequence length="278" mass="31223">MSLIIKNLSANLGTRVILNSINLEIKKGKIHALMGPNGSGKSTLAGVLMGNPSYELRIKNLELRIDKKNIIGLKPDERARAGLFLAFQNPISIPGVNVANLLKTAYQLNKEQRTKNKEQKKTYNPALSVWKFNEILVKKAKALGIPQEFLRRSLNEEFSGGEKKKLEMLQAWILSPKYAVFDEIDTGLDVDALKIVARGITKLKKEKTGILIITHYLRILKYVKPDFVHILVNGEIVKSGGYKLAEIVEKNGYKKWTINKSQIQSPNIKSNPKPQVQI</sequence>
<dbReference type="Pfam" id="PF00005">
    <property type="entry name" value="ABC_tran"/>
    <property type="match status" value="1"/>
</dbReference>
<accession>A0A1F6A943</accession>
<dbReference type="AlphaFoldDB" id="A0A1F6A943"/>
<dbReference type="SUPFAM" id="SSF52540">
    <property type="entry name" value="P-loop containing nucleoside triphosphate hydrolases"/>
    <property type="match status" value="1"/>
</dbReference>
<gene>
    <name evidence="5" type="ORF">A3D03_04835</name>
</gene>
<dbReference type="PROSITE" id="PS50893">
    <property type="entry name" value="ABC_TRANSPORTER_2"/>
    <property type="match status" value="1"/>
</dbReference>
<dbReference type="PANTHER" id="PTHR43204">
    <property type="entry name" value="ABC TRANSPORTER I FAMILY MEMBER 6, CHLOROPLASTIC"/>
    <property type="match status" value="1"/>
</dbReference>
<evidence type="ECO:0000259" key="4">
    <source>
        <dbReference type="PROSITE" id="PS50893"/>
    </source>
</evidence>
<feature type="domain" description="ABC transporter" evidence="4">
    <location>
        <begin position="3"/>
        <end position="258"/>
    </location>
</feature>
<organism evidence="5 6">
    <name type="scientific">Candidatus Gottesmanbacteria bacterium RIFCSPHIGHO2_02_FULL_40_13</name>
    <dbReference type="NCBI Taxonomy" id="1798384"/>
    <lineage>
        <taxon>Bacteria</taxon>
        <taxon>Candidatus Gottesmaniibacteriota</taxon>
    </lineage>
</organism>
<proteinExistence type="inferred from homology"/>
<dbReference type="GO" id="GO:0016887">
    <property type="term" value="F:ATP hydrolysis activity"/>
    <property type="evidence" value="ECO:0007669"/>
    <property type="project" value="InterPro"/>
</dbReference>
<dbReference type="InterPro" id="IPR010230">
    <property type="entry name" value="FeS-cluster_ATPase_SufC"/>
</dbReference>
<dbReference type="EMBL" id="MFJN01000026">
    <property type="protein sequence ID" value="OGG21215.1"/>
    <property type="molecule type" value="Genomic_DNA"/>
</dbReference>
<comment type="caution">
    <text evidence="5">The sequence shown here is derived from an EMBL/GenBank/DDBJ whole genome shotgun (WGS) entry which is preliminary data.</text>
</comment>
<dbReference type="PANTHER" id="PTHR43204:SF1">
    <property type="entry name" value="ABC TRANSPORTER I FAMILY MEMBER 6, CHLOROPLASTIC"/>
    <property type="match status" value="1"/>
</dbReference>
<dbReference type="InterPro" id="IPR003439">
    <property type="entry name" value="ABC_transporter-like_ATP-bd"/>
</dbReference>
<protein>
    <submittedName>
        <fullName evidence="5">Fe-S cluster assembly ATPase SufC</fullName>
    </submittedName>
</protein>
<reference evidence="5 6" key="1">
    <citation type="journal article" date="2016" name="Nat. Commun.">
        <title>Thousands of microbial genomes shed light on interconnected biogeochemical processes in an aquifer system.</title>
        <authorList>
            <person name="Anantharaman K."/>
            <person name="Brown C.T."/>
            <person name="Hug L.A."/>
            <person name="Sharon I."/>
            <person name="Castelle C.J."/>
            <person name="Probst A.J."/>
            <person name="Thomas B.C."/>
            <person name="Singh A."/>
            <person name="Wilkins M.J."/>
            <person name="Karaoz U."/>
            <person name="Brodie E.L."/>
            <person name="Williams K.H."/>
            <person name="Hubbard S.S."/>
            <person name="Banfield J.F."/>
        </authorList>
    </citation>
    <scope>NUCLEOTIDE SEQUENCE [LARGE SCALE GENOMIC DNA]</scope>
</reference>
<evidence type="ECO:0000313" key="5">
    <source>
        <dbReference type="EMBL" id="OGG21215.1"/>
    </source>
</evidence>
<dbReference type="GO" id="GO:0005524">
    <property type="term" value="F:ATP binding"/>
    <property type="evidence" value="ECO:0007669"/>
    <property type="project" value="UniProtKB-KW"/>
</dbReference>
<name>A0A1F6A943_9BACT</name>
<dbReference type="CDD" id="cd03217">
    <property type="entry name" value="ABC_FeS_Assembly"/>
    <property type="match status" value="1"/>
</dbReference>
<dbReference type="NCBIfam" id="TIGR01978">
    <property type="entry name" value="sufC"/>
    <property type="match status" value="1"/>
</dbReference>